<sequence length="113" mass="12442">MIEKGRYRFGDTITLIGDNFSALNDPVVVVYQHNNVFNFKPNSVSANQLTFNFDVPKGKYALFIYDADSKTAAPRVCVPANEVSALIGLLVATLIHPRVTAELCAQCSLTFDE</sequence>
<evidence type="ECO:0000313" key="1">
    <source>
        <dbReference type="EMBL" id="MEM0516619.1"/>
    </source>
</evidence>
<dbReference type="Proteomes" id="UP001447008">
    <property type="component" value="Unassembled WGS sequence"/>
</dbReference>
<name>A0ABU9N218_9GAMM</name>
<gene>
    <name evidence="1" type="ORF">WCN91_14540</name>
</gene>
<dbReference type="RefSeq" id="WP_342680094.1">
    <property type="nucleotide sequence ID" value="NZ_JBCGCU010000022.1"/>
</dbReference>
<protein>
    <recommendedName>
        <fullName evidence="3">IPT/TIG domain-containing protein</fullName>
    </recommendedName>
</protein>
<evidence type="ECO:0000313" key="2">
    <source>
        <dbReference type="Proteomes" id="UP001447008"/>
    </source>
</evidence>
<comment type="caution">
    <text evidence="1">The sequence shown here is derived from an EMBL/GenBank/DDBJ whole genome shotgun (WGS) entry which is preliminary data.</text>
</comment>
<keyword evidence="2" id="KW-1185">Reference proteome</keyword>
<evidence type="ECO:0008006" key="3">
    <source>
        <dbReference type="Google" id="ProtNLM"/>
    </source>
</evidence>
<dbReference type="EMBL" id="JBCGCU010000022">
    <property type="protein sequence ID" value="MEM0516619.1"/>
    <property type="molecule type" value="Genomic_DNA"/>
</dbReference>
<proteinExistence type="predicted"/>
<reference evidence="1 2" key="1">
    <citation type="submission" date="2024-03" db="EMBL/GenBank/DDBJ databases">
        <title>Pseudoalteromonas qingdaonensis sp. nov., isolated from the intestines of marine benthic organisms.</title>
        <authorList>
            <person name="Lin X."/>
            <person name="Fang S."/>
            <person name="Hu X."/>
        </authorList>
    </citation>
    <scope>NUCLEOTIDE SEQUENCE [LARGE SCALE GENOMIC DNA]</scope>
    <source>
        <strain evidence="1 2">YIC-827</strain>
    </source>
</reference>
<organism evidence="1 2">
    <name type="scientific">Pseudoalteromonas qingdaonensis</name>
    <dbReference type="NCBI Taxonomy" id="3131913"/>
    <lineage>
        <taxon>Bacteria</taxon>
        <taxon>Pseudomonadati</taxon>
        <taxon>Pseudomonadota</taxon>
        <taxon>Gammaproteobacteria</taxon>
        <taxon>Alteromonadales</taxon>
        <taxon>Pseudoalteromonadaceae</taxon>
        <taxon>Pseudoalteromonas</taxon>
    </lineage>
</organism>
<accession>A0ABU9N218</accession>